<organism evidence="1">
    <name type="scientific">hydrothermal vent metagenome</name>
    <dbReference type="NCBI Taxonomy" id="652676"/>
    <lineage>
        <taxon>unclassified sequences</taxon>
        <taxon>metagenomes</taxon>
        <taxon>ecological metagenomes</taxon>
    </lineage>
</organism>
<evidence type="ECO:0000313" key="1">
    <source>
        <dbReference type="EMBL" id="SFV88162.1"/>
    </source>
</evidence>
<proteinExistence type="predicted"/>
<dbReference type="EMBL" id="FPHZ01000134">
    <property type="protein sequence ID" value="SFV88162.1"/>
    <property type="molecule type" value="Genomic_DNA"/>
</dbReference>
<name>A0A1W1E2H3_9ZZZZ</name>
<protein>
    <recommendedName>
        <fullName evidence="2">CD-NTase-associated protein 12/Pycsar effector protein TIR domain-containing protein</fullName>
    </recommendedName>
</protein>
<accession>A0A1W1E2H3</accession>
<reference evidence="1" key="1">
    <citation type="submission" date="2016-10" db="EMBL/GenBank/DDBJ databases">
        <authorList>
            <person name="de Groot N.N."/>
        </authorList>
    </citation>
    <scope>NUCLEOTIDE SEQUENCE</scope>
</reference>
<sequence length="213" mass="24322">MINYSPVTGDPIGHPIKPQPKHCFLITQLGKNKPDLVNEIQKSINKCCQSIDYKTIDASTLTTGKDFLIKIWELIISVPICVIIIHKDTPVKTQANLYYELGIAQALGKETIVIKTPEATMPSDLIRTEYIEFNDLFNEKFNDFLKCTIRRSEYFAEMAENTENNPLLAIDYLKRAFLITGDNKYKNKVNDILKLEKFEGRAKSSIELLATKF</sequence>
<dbReference type="AlphaFoldDB" id="A0A1W1E2H3"/>
<gene>
    <name evidence="1" type="ORF">MNB_SUP05-SYMBIONT-5-444</name>
</gene>
<evidence type="ECO:0008006" key="2">
    <source>
        <dbReference type="Google" id="ProtNLM"/>
    </source>
</evidence>